<evidence type="ECO:0000313" key="4">
    <source>
        <dbReference type="EMBL" id="KFM64219.1"/>
    </source>
</evidence>
<feature type="compositionally biased region" description="Basic and acidic residues" evidence="3">
    <location>
        <begin position="466"/>
        <end position="476"/>
    </location>
</feature>
<gene>
    <name evidence="4" type="ORF">X975_12954</name>
</gene>
<protein>
    <recommendedName>
        <fullName evidence="2">Nuclear cap-binding protein subunit 3</fullName>
    </recommendedName>
</protein>
<dbReference type="AlphaFoldDB" id="A0A087TGI0"/>
<dbReference type="OMA" id="TVEMSEP"/>
<feature type="compositionally biased region" description="Polar residues" evidence="3">
    <location>
        <begin position="31"/>
        <end position="46"/>
    </location>
</feature>
<feature type="region of interest" description="Disordered" evidence="3">
    <location>
        <begin position="374"/>
        <end position="417"/>
    </location>
</feature>
<feature type="region of interest" description="Disordered" evidence="3">
    <location>
        <begin position="466"/>
        <end position="496"/>
    </location>
</feature>
<dbReference type="PANTHER" id="PTHR16291">
    <property type="entry name" value="NUCLEAR CAP-BINDING PROTEIN SUBUNIT 3"/>
    <property type="match status" value="1"/>
</dbReference>
<feature type="non-terminal residue" evidence="4">
    <location>
        <position position="496"/>
    </location>
</feature>
<dbReference type="GO" id="GO:0005634">
    <property type="term" value="C:nucleus"/>
    <property type="evidence" value="ECO:0007669"/>
    <property type="project" value="TreeGrafter"/>
</dbReference>
<reference evidence="4 5" key="1">
    <citation type="submission" date="2013-11" db="EMBL/GenBank/DDBJ databases">
        <title>Genome sequencing of Stegodyphus mimosarum.</title>
        <authorList>
            <person name="Bechsgaard J."/>
        </authorList>
    </citation>
    <scope>NUCLEOTIDE SEQUENCE [LARGE SCALE GENOMIC DNA]</scope>
</reference>
<sequence length="496" mass="56408">MAQILMGKLLPNLKVTLGNDETEEGEITDSVDISENSEPNNETQKQSVEIVRTWMETLQTPKIYENKNGAFITGLDLSSEVLLKKLEERAARFGLEKNDESQITQQRIDALYKSLGIDPENLSLSKVKNIRLDAIHMRGVEEMSTNEIFQYFREYGPSSVEWINDFSCNVVWLDETSAARALLGMSRPLVVKKKSEEKKESVVTEIDTNSNDTPMKQSLEKEAVILMSDSEESEDDEESSSSKDEPMDVDIQKGDTDCEGDAISKDVSPVDVPVPPGHWRLGIPHPKAKAILLRFATKDDKKLPGAEKRSQYYQKYGNPNYGGLKGLISSSRKRKMQAARNRQVIEKLTEDSAKASEVNIASNINADKNITSRPVRSKQPRMRMYADDEEEKNKSRVFIRSRRSDASRSTSRSVHSRLGAKYTKDDLYHLGRRINISDEEDTEKVPVIRKVTSRFNIWTDIAKSMADEESPRKDFYKTSSRSFQNMRSRQTQDLRS</sequence>
<feature type="compositionally biased region" description="Low complexity" evidence="3">
    <location>
        <begin position="407"/>
        <end position="417"/>
    </location>
</feature>
<evidence type="ECO:0000313" key="5">
    <source>
        <dbReference type="Proteomes" id="UP000054359"/>
    </source>
</evidence>
<keyword evidence="5" id="KW-1185">Reference proteome</keyword>
<dbReference type="Pfam" id="PF10309">
    <property type="entry name" value="NCBP3"/>
    <property type="match status" value="1"/>
</dbReference>
<feature type="compositionally biased region" description="Acidic residues" evidence="3">
    <location>
        <begin position="229"/>
        <end position="239"/>
    </location>
</feature>
<comment type="similarity">
    <text evidence="1">Belongs to the NCBP3 family.</text>
</comment>
<dbReference type="OrthoDB" id="6428954at2759"/>
<feature type="region of interest" description="Disordered" evidence="3">
    <location>
        <begin position="196"/>
        <end position="255"/>
    </location>
</feature>
<feature type="compositionally biased region" description="Acidic residues" evidence="3">
    <location>
        <begin position="20"/>
        <end position="29"/>
    </location>
</feature>
<proteinExistence type="inferred from homology"/>
<dbReference type="GO" id="GO:0003729">
    <property type="term" value="F:mRNA binding"/>
    <property type="evidence" value="ECO:0007669"/>
    <property type="project" value="InterPro"/>
</dbReference>
<feature type="region of interest" description="Disordered" evidence="3">
    <location>
        <begin position="20"/>
        <end position="46"/>
    </location>
</feature>
<dbReference type="GO" id="GO:0000340">
    <property type="term" value="F:RNA 7-methylguanosine cap binding"/>
    <property type="evidence" value="ECO:0007669"/>
    <property type="project" value="InterPro"/>
</dbReference>
<feature type="compositionally biased region" description="Polar residues" evidence="3">
    <location>
        <begin position="206"/>
        <end position="216"/>
    </location>
</feature>
<dbReference type="InterPro" id="IPR012677">
    <property type="entry name" value="Nucleotide-bd_a/b_plait_sf"/>
</dbReference>
<feature type="compositionally biased region" description="Polar residues" evidence="3">
    <location>
        <begin position="477"/>
        <end position="489"/>
    </location>
</feature>
<dbReference type="InterPro" id="IPR019416">
    <property type="entry name" value="NCBP3"/>
</dbReference>
<dbReference type="Gene3D" id="3.30.70.330">
    <property type="match status" value="1"/>
</dbReference>
<dbReference type="PANTHER" id="PTHR16291:SF0">
    <property type="entry name" value="NUCLEAR CAP-BINDING PROTEIN SUBUNIT 3"/>
    <property type="match status" value="1"/>
</dbReference>
<organism evidence="4 5">
    <name type="scientific">Stegodyphus mimosarum</name>
    <name type="common">African social velvet spider</name>
    <dbReference type="NCBI Taxonomy" id="407821"/>
    <lineage>
        <taxon>Eukaryota</taxon>
        <taxon>Metazoa</taxon>
        <taxon>Ecdysozoa</taxon>
        <taxon>Arthropoda</taxon>
        <taxon>Chelicerata</taxon>
        <taxon>Arachnida</taxon>
        <taxon>Araneae</taxon>
        <taxon>Araneomorphae</taxon>
        <taxon>Entelegynae</taxon>
        <taxon>Eresoidea</taxon>
        <taxon>Eresidae</taxon>
        <taxon>Stegodyphus</taxon>
    </lineage>
</organism>
<dbReference type="STRING" id="407821.A0A087TGI0"/>
<evidence type="ECO:0000256" key="2">
    <source>
        <dbReference type="ARBA" id="ARBA00019876"/>
    </source>
</evidence>
<name>A0A087TGI0_STEMI</name>
<evidence type="ECO:0000256" key="3">
    <source>
        <dbReference type="SAM" id="MobiDB-lite"/>
    </source>
</evidence>
<feature type="compositionally biased region" description="Basic and acidic residues" evidence="3">
    <location>
        <begin position="240"/>
        <end position="255"/>
    </location>
</feature>
<dbReference type="Proteomes" id="UP000054359">
    <property type="component" value="Unassembled WGS sequence"/>
</dbReference>
<dbReference type="EMBL" id="KK115121">
    <property type="protein sequence ID" value="KFM64219.1"/>
    <property type="molecule type" value="Genomic_DNA"/>
</dbReference>
<accession>A0A087TGI0</accession>
<evidence type="ECO:0000256" key="1">
    <source>
        <dbReference type="ARBA" id="ARBA00006069"/>
    </source>
</evidence>